<evidence type="ECO:0000313" key="1">
    <source>
        <dbReference type="EMBL" id="RHN81655.1"/>
    </source>
</evidence>
<comment type="caution">
    <text evidence="1">The sequence shown here is derived from an EMBL/GenBank/DDBJ whole genome shotgun (WGS) entry which is preliminary data.</text>
</comment>
<dbReference type="EMBL" id="PSQE01000001">
    <property type="protein sequence ID" value="RHN81655.1"/>
    <property type="molecule type" value="Genomic_DNA"/>
</dbReference>
<dbReference type="AlphaFoldDB" id="A0A396K0Q2"/>
<accession>A0A396K0Q2</accession>
<dbReference type="Proteomes" id="UP000265566">
    <property type="component" value="Chromosome 1"/>
</dbReference>
<evidence type="ECO:0000313" key="2">
    <source>
        <dbReference type="Proteomes" id="UP000265566"/>
    </source>
</evidence>
<sequence length="40" mass="4937">MIYETAVLYVQNYNLANLPRRISHIRLSWGYKRRFSYSKQ</sequence>
<proteinExistence type="predicted"/>
<reference evidence="2" key="1">
    <citation type="journal article" date="2018" name="Nat. Plants">
        <title>Whole-genome landscape of Medicago truncatula symbiotic genes.</title>
        <authorList>
            <person name="Pecrix Y."/>
            <person name="Staton S.E."/>
            <person name="Sallet E."/>
            <person name="Lelandais-Briere C."/>
            <person name="Moreau S."/>
            <person name="Carrere S."/>
            <person name="Blein T."/>
            <person name="Jardinaud M.F."/>
            <person name="Latrasse D."/>
            <person name="Zouine M."/>
            <person name="Zahm M."/>
            <person name="Kreplak J."/>
            <person name="Mayjonade B."/>
            <person name="Satge C."/>
            <person name="Perez M."/>
            <person name="Cauet S."/>
            <person name="Marande W."/>
            <person name="Chantry-Darmon C."/>
            <person name="Lopez-Roques C."/>
            <person name="Bouchez O."/>
            <person name="Berard A."/>
            <person name="Debelle F."/>
            <person name="Munos S."/>
            <person name="Bendahmane A."/>
            <person name="Berges H."/>
            <person name="Niebel A."/>
            <person name="Buitink J."/>
            <person name="Frugier F."/>
            <person name="Benhamed M."/>
            <person name="Crespi M."/>
            <person name="Gouzy J."/>
            <person name="Gamas P."/>
        </authorList>
    </citation>
    <scope>NUCLEOTIDE SEQUENCE [LARGE SCALE GENOMIC DNA]</scope>
    <source>
        <strain evidence="2">cv. Jemalong A17</strain>
    </source>
</reference>
<gene>
    <name evidence="1" type="ORF">MtrunA17_Chr1g0201511</name>
</gene>
<protein>
    <submittedName>
        <fullName evidence="1">Uncharacterized protein</fullName>
    </submittedName>
</protein>
<name>A0A396K0Q2_MEDTR</name>
<organism evidence="1 2">
    <name type="scientific">Medicago truncatula</name>
    <name type="common">Barrel medic</name>
    <name type="synonym">Medicago tribuloides</name>
    <dbReference type="NCBI Taxonomy" id="3880"/>
    <lineage>
        <taxon>Eukaryota</taxon>
        <taxon>Viridiplantae</taxon>
        <taxon>Streptophyta</taxon>
        <taxon>Embryophyta</taxon>
        <taxon>Tracheophyta</taxon>
        <taxon>Spermatophyta</taxon>
        <taxon>Magnoliopsida</taxon>
        <taxon>eudicotyledons</taxon>
        <taxon>Gunneridae</taxon>
        <taxon>Pentapetalae</taxon>
        <taxon>rosids</taxon>
        <taxon>fabids</taxon>
        <taxon>Fabales</taxon>
        <taxon>Fabaceae</taxon>
        <taxon>Papilionoideae</taxon>
        <taxon>50 kb inversion clade</taxon>
        <taxon>NPAAA clade</taxon>
        <taxon>Hologalegina</taxon>
        <taxon>IRL clade</taxon>
        <taxon>Trifolieae</taxon>
        <taxon>Medicago</taxon>
    </lineage>
</organism>
<dbReference type="Gramene" id="rna5727">
    <property type="protein sequence ID" value="RHN81655.1"/>
    <property type="gene ID" value="gene5727"/>
</dbReference>